<gene>
    <name evidence="2" type="ORF">EDD54_3906</name>
</gene>
<comment type="caution">
    <text evidence="2">The sequence shown here is derived from an EMBL/GenBank/DDBJ whole genome shotgun (WGS) entry which is preliminary data.</text>
</comment>
<feature type="chain" id="PRO_5020341814" evidence="1">
    <location>
        <begin position="20"/>
        <end position="140"/>
    </location>
</feature>
<evidence type="ECO:0000256" key="1">
    <source>
        <dbReference type="SAM" id="SignalP"/>
    </source>
</evidence>
<proteinExistence type="predicted"/>
<dbReference type="Proteomes" id="UP000294547">
    <property type="component" value="Unassembled WGS sequence"/>
</dbReference>
<organism evidence="2 3">
    <name type="scientific">Oharaeibacter diazotrophicus</name>
    <dbReference type="NCBI Taxonomy" id="1920512"/>
    <lineage>
        <taxon>Bacteria</taxon>
        <taxon>Pseudomonadati</taxon>
        <taxon>Pseudomonadota</taxon>
        <taxon>Alphaproteobacteria</taxon>
        <taxon>Hyphomicrobiales</taxon>
        <taxon>Pleomorphomonadaceae</taxon>
        <taxon>Oharaeibacter</taxon>
    </lineage>
</organism>
<name>A0A4R6RAG8_9HYPH</name>
<accession>A0A4R6RAG8</accession>
<keyword evidence="1" id="KW-0732">Signal</keyword>
<evidence type="ECO:0000313" key="3">
    <source>
        <dbReference type="Proteomes" id="UP000294547"/>
    </source>
</evidence>
<keyword evidence="3" id="KW-1185">Reference proteome</keyword>
<dbReference type="EMBL" id="SNXY01000010">
    <property type="protein sequence ID" value="TDP82637.1"/>
    <property type="molecule type" value="Genomic_DNA"/>
</dbReference>
<dbReference type="RefSeq" id="WP_126538989.1">
    <property type="nucleotide sequence ID" value="NZ_BSPM01000007.1"/>
</dbReference>
<evidence type="ECO:0000313" key="2">
    <source>
        <dbReference type="EMBL" id="TDP82637.1"/>
    </source>
</evidence>
<sequence>MRAAATLAVLAALTSAAAAADLAAPGAGVAEAGIPACDDAGVLSTIVARQNAAERDTWHDGVRIAAVDAPRQSYPGVRFVSAIAHRHCVATAVLGPRRHDRLYYVISARQGFASLGWGVEFCLPRQDYYRVYDADCRVLK</sequence>
<dbReference type="OrthoDB" id="9808546at2"/>
<feature type="signal peptide" evidence="1">
    <location>
        <begin position="1"/>
        <end position="19"/>
    </location>
</feature>
<dbReference type="AlphaFoldDB" id="A0A4R6RAG8"/>
<protein>
    <submittedName>
        <fullName evidence="2">Uncharacterized protein</fullName>
    </submittedName>
</protein>
<reference evidence="2 3" key="1">
    <citation type="submission" date="2019-03" db="EMBL/GenBank/DDBJ databases">
        <title>Genomic Encyclopedia of Type Strains, Phase IV (KMG-IV): sequencing the most valuable type-strain genomes for metagenomic binning, comparative biology and taxonomic classification.</title>
        <authorList>
            <person name="Goeker M."/>
        </authorList>
    </citation>
    <scope>NUCLEOTIDE SEQUENCE [LARGE SCALE GENOMIC DNA]</scope>
    <source>
        <strain evidence="2 3">DSM 102969</strain>
    </source>
</reference>